<dbReference type="Proteomes" id="UP001516400">
    <property type="component" value="Unassembled WGS sequence"/>
</dbReference>
<comment type="caution">
    <text evidence="1">The sequence shown here is derived from an EMBL/GenBank/DDBJ whole genome shotgun (WGS) entry which is preliminary data.</text>
</comment>
<reference evidence="1 2" key="1">
    <citation type="journal article" date="2021" name="BMC Biol.">
        <title>Horizontally acquired antibacterial genes associated with adaptive radiation of ladybird beetles.</title>
        <authorList>
            <person name="Li H.S."/>
            <person name="Tang X.F."/>
            <person name="Huang Y.H."/>
            <person name="Xu Z.Y."/>
            <person name="Chen M.L."/>
            <person name="Du X.Y."/>
            <person name="Qiu B.Y."/>
            <person name="Chen P.T."/>
            <person name="Zhang W."/>
            <person name="Slipinski A."/>
            <person name="Escalona H.E."/>
            <person name="Waterhouse R.M."/>
            <person name="Zwick A."/>
            <person name="Pang H."/>
        </authorList>
    </citation>
    <scope>NUCLEOTIDE SEQUENCE [LARGE SCALE GENOMIC DNA]</scope>
    <source>
        <strain evidence="1">SYSU2018</strain>
    </source>
</reference>
<proteinExistence type="predicted"/>
<evidence type="ECO:0000313" key="2">
    <source>
        <dbReference type="Proteomes" id="UP001516400"/>
    </source>
</evidence>
<protein>
    <submittedName>
        <fullName evidence="1">Uncharacterized protein</fullName>
    </submittedName>
</protein>
<dbReference type="AlphaFoldDB" id="A0ABD2NXF5"/>
<keyword evidence="2" id="KW-1185">Reference proteome</keyword>
<name>A0ABD2NXF5_9CUCU</name>
<sequence>MDGAPAYGTKAAPQLTRVDSGELTPLDYQLRGRVEETVYETEPANLLDLIQSKQMALQSLDPQEIRRAPKGKFQEELAEPILKTFYSELHIMYS</sequence>
<accession>A0ABD2NXF5</accession>
<organism evidence="1 2">
    <name type="scientific">Cryptolaemus montrouzieri</name>
    <dbReference type="NCBI Taxonomy" id="559131"/>
    <lineage>
        <taxon>Eukaryota</taxon>
        <taxon>Metazoa</taxon>
        <taxon>Ecdysozoa</taxon>
        <taxon>Arthropoda</taxon>
        <taxon>Hexapoda</taxon>
        <taxon>Insecta</taxon>
        <taxon>Pterygota</taxon>
        <taxon>Neoptera</taxon>
        <taxon>Endopterygota</taxon>
        <taxon>Coleoptera</taxon>
        <taxon>Polyphaga</taxon>
        <taxon>Cucujiformia</taxon>
        <taxon>Coccinelloidea</taxon>
        <taxon>Coccinellidae</taxon>
        <taxon>Scymninae</taxon>
        <taxon>Scymnini</taxon>
        <taxon>Cryptolaemus</taxon>
    </lineage>
</organism>
<gene>
    <name evidence="1" type="ORF">HHI36_006246</name>
</gene>
<evidence type="ECO:0000313" key="1">
    <source>
        <dbReference type="EMBL" id="KAL3283089.1"/>
    </source>
</evidence>
<dbReference type="EMBL" id="JABFTP020000144">
    <property type="protein sequence ID" value="KAL3283089.1"/>
    <property type="molecule type" value="Genomic_DNA"/>
</dbReference>